<sequence>VGVGGPLVGDAASGGDLDALRARAREYVAVARGEVAA</sequence>
<dbReference type="EMBL" id="SMKE01000467">
    <property type="protein sequence ID" value="TDB92472.1"/>
    <property type="molecule type" value="Genomic_DNA"/>
</dbReference>
<keyword evidence="2" id="KW-1185">Reference proteome</keyword>
<reference evidence="1 2" key="1">
    <citation type="submission" date="2019-02" db="EMBL/GenBank/DDBJ databases">
        <title>Draft genome sequences of novel Actinobacteria.</title>
        <authorList>
            <person name="Sahin N."/>
            <person name="Ay H."/>
            <person name="Saygin H."/>
        </authorList>
    </citation>
    <scope>NUCLEOTIDE SEQUENCE [LARGE SCALE GENOMIC DNA]</scope>
    <source>
        <strain evidence="1 2">JCM 30529</strain>
    </source>
</reference>
<organism evidence="1 2">
    <name type="scientific">Micromonospora fluostatini</name>
    <dbReference type="NCBI Taxonomy" id="1629071"/>
    <lineage>
        <taxon>Bacteria</taxon>
        <taxon>Bacillati</taxon>
        <taxon>Actinomycetota</taxon>
        <taxon>Actinomycetes</taxon>
        <taxon>Micromonosporales</taxon>
        <taxon>Micromonosporaceae</taxon>
        <taxon>Micromonospora</taxon>
    </lineage>
</organism>
<dbReference type="Proteomes" id="UP000295626">
    <property type="component" value="Unassembled WGS sequence"/>
</dbReference>
<evidence type="ECO:0000313" key="1">
    <source>
        <dbReference type="EMBL" id="TDB92472.1"/>
    </source>
</evidence>
<comment type="caution">
    <text evidence="1">The sequence shown here is derived from an EMBL/GenBank/DDBJ whole genome shotgun (WGS) entry which is preliminary data.</text>
</comment>
<protein>
    <submittedName>
        <fullName evidence="1">Aldolase</fullName>
    </submittedName>
</protein>
<evidence type="ECO:0000313" key="2">
    <source>
        <dbReference type="Proteomes" id="UP000295626"/>
    </source>
</evidence>
<gene>
    <name evidence="1" type="ORF">E1091_12890</name>
</gene>
<accession>A0ABY2DFD9</accession>
<feature type="non-terminal residue" evidence="1">
    <location>
        <position position="1"/>
    </location>
</feature>
<name>A0ABY2DFD9_9ACTN</name>
<proteinExistence type="predicted"/>